<evidence type="ECO:0000313" key="3">
    <source>
        <dbReference type="EMBL" id="BES92734.1"/>
    </source>
</evidence>
<accession>A0ABN7AMT0</accession>
<sequence>MLTSSEVLREAEVDHDYYYKTAFSDNNDEVVFDRNAVVSVQPFSGNETRKPLPIPTISGSSLNYSSTLPITGLALLHDIQEITVEQTIEIYDLVAAVDSENRYLIKTDGQTIYGGHETSSGVQRLLCGMGRAFLMRLFDRSQQEALYMTRRMACSIPLLGCYLQRMDVFEPPCKFLGCIQQQYTVGGSLFSIQDQDHNEVYTINGPSSAPCCGSYNETVFNVADVGCNIVTTISNVWDPKILNYRLTVKFPENAALSERALLLGAGMLLDYMFFQKIKTNCFRFCK</sequence>
<reference evidence="3 4" key="1">
    <citation type="submission" date="2023-09" db="EMBL/GenBank/DDBJ databases">
        <title>Nesidiocoris tenuis whole genome shotgun sequence.</title>
        <authorList>
            <person name="Shibata T."/>
            <person name="Shimoda M."/>
            <person name="Kobayashi T."/>
            <person name="Uehara T."/>
        </authorList>
    </citation>
    <scope>NUCLEOTIDE SEQUENCE [LARGE SCALE GENOMIC DNA]</scope>
    <source>
        <strain evidence="3 4">Japan</strain>
    </source>
</reference>
<dbReference type="Proteomes" id="UP001307889">
    <property type="component" value="Chromosome 3"/>
</dbReference>
<dbReference type="PANTHER" id="PTHR23248:SF4">
    <property type="entry name" value="PHOSPHOLIPID SCRAMBLASE"/>
    <property type="match status" value="1"/>
</dbReference>
<comment type="similarity">
    <text evidence="1 2">Belongs to the phospholipid scramblase family.</text>
</comment>
<dbReference type="EMBL" id="AP028911">
    <property type="protein sequence ID" value="BES92734.1"/>
    <property type="molecule type" value="Genomic_DNA"/>
</dbReference>
<gene>
    <name evidence="3" type="ORF">NTJ_05543</name>
</gene>
<name>A0ABN7AMT0_9HEMI</name>
<keyword evidence="2" id="KW-0564">Palmitate</keyword>
<organism evidence="3 4">
    <name type="scientific">Nesidiocoris tenuis</name>
    <dbReference type="NCBI Taxonomy" id="355587"/>
    <lineage>
        <taxon>Eukaryota</taxon>
        <taxon>Metazoa</taxon>
        <taxon>Ecdysozoa</taxon>
        <taxon>Arthropoda</taxon>
        <taxon>Hexapoda</taxon>
        <taxon>Insecta</taxon>
        <taxon>Pterygota</taxon>
        <taxon>Neoptera</taxon>
        <taxon>Paraneoptera</taxon>
        <taxon>Hemiptera</taxon>
        <taxon>Heteroptera</taxon>
        <taxon>Panheteroptera</taxon>
        <taxon>Cimicomorpha</taxon>
        <taxon>Miridae</taxon>
        <taxon>Dicyphina</taxon>
        <taxon>Nesidiocoris</taxon>
    </lineage>
</organism>
<dbReference type="PANTHER" id="PTHR23248">
    <property type="entry name" value="PHOSPHOLIPID SCRAMBLASE-RELATED"/>
    <property type="match status" value="1"/>
</dbReference>
<comment type="cofactor">
    <cofactor evidence="2">
        <name>Ca(2+)</name>
        <dbReference type="ChEBI" id="CHEBI:29108"/>
    </cofactor>
</comment>
<protein>
    <recommendedName>
        <fullName evidence="2">Phospholipid scramblase</fullName>
    </recommendedName>
</protein>
<proteinExistence type="inferred from homology"/>
<evidence type="ECO:0000256" key="1">
    <source>
        <dbReference type="ARBA" id="ARBA00005350"/>
    </source>
</evidence>
<comment type="function">
    <text evidence="2">May mediate accelerated ATP-independent bidirectional transbilayer migration of phospholipids upon binding calcium ions that results in a loss of phospholipid asymmetry in the plasma membrane.</text>
</comment>
<keyword evidence="4" id="KW-1185">Reference proteome</keyword>
<dbReference type="InterPro" id="IPR005552">
    <property type="entry name" value="Scramblase"/>
</dbReference>
<keyword evidence="2" id="KW-0106">Calcium</keyword>
<evidence type="ECO:0000313" key="4">
    <source>
        <dbReference type="Proteomes" id="UP001307889"/>
    </source>
</evidence>
<dbReference type="Pfam" id="PF03803">
    <property type="entry name" value="Scramblase"/>
    <property type="match status" value="1"/>
</dbReference>
<evidence type="ECO:0000256" key="2">
    <source>
        <dbReference type="RuleBase" id="RU363116"/>
    </source>
</evidence>
<keyword evidence="2" id="KW-0449">Lipoprotein</keyword>